<dbReference type="InterPro" id="IPR028098">
    <property type="entry name" value="Glyco_trans_4-like_N"/>
</dbReference>
<sequence length="196" mass="22294">MHIGIDARELLGYTTGIGRYLGNLCHQWAESSRGKSHRFTLYTPEEPVAQNQFSRFLCSNSNQFNIQVVPGSKGSWWEQVTLPPIVNSAKPDVFFSPAYSAPLRVKCPIIVTIPDVSFIAHPEWSRWREGFRQRYLTSRAVSRANRILTISEFSKTEIVNWFNVQPERITVTPLAADDRLTPAIPPADHEPLILFV</sequence>
<dbReference type="AlphaFoldDB" id="A0A382EFM5"/>
<dbReference type="Pfam" id="PF13439">
    <property type="entry name" value="Glyco_transf_4"/>
    <property type="match status" value="1"/>
</dbReference>
<dbReference type="PANTHER" id="PTHR46401">
    <property type="entry name" value="GLYCOSYLTRANSFERASE WBBK-RELATED"/>
    <property type="match status" value="1"/>
</dbReference>
<feature type="domain" description="Glycosyltransferase subfamily 4-like N-terminal" evidence="2">
    <location>
        <begin position="16"/>
        <end position="177"/>
    </location>
</feature>
<evidence type="ECO:0000313" key="3">
    <source>
        <dbReference type="EMBL" id="SVB48874.1"/>
    </source>
</evidence>
<organism evidence="3">
    <name type="scientific">marine metagenome</name>
    <dbReference type="NCBI Taxonomy" id="408172"/>
    <lineage>
        <taxon>unclassified sequences</taxon>
        <taxon>metagenomes</taxon>
        <taxon>ecological metagenomes</taxon>
    </lineage>
</organism>
<reference evidence="3" key="1">
    <citation type="submission" date="2018-05" db="EMBL/GenBank/DDBJ databases">
        <authorList>
            <person name="Lanie J.A."/>
            <person name="Ng W.-L."/>
            <person name="Kazmierczak K.M."/>
            <person name="Andrzejewski T.M."/>
            <person name="Davidsen T.M."/>
            <person name="Wayne K.J."/>
            <person name="Tettelin H."/>
            <person name="Glass J.I."/>
            <person name="Rusch D."/>
            <person name="Podicherti R."/>
            <person name="Tsui H.-C.T."/>
            <person name="Winkler M.E."/>
        </authorList>
    </citation>
    <scope>NUCLEOTIDE SEQUENCE</scope>
</reference>
<gene>
    <name evidence="3" type="ORF">METZ01_LOCUS201728</name>
</gene>
<evidence type="ECO:0000259" key="2">
    <source>
        <dbReference type="Pfam" id="PF13439"/>
    </source>
</evidence>
<evidence type="ECO:0000256" key="1">
    <source>
        <dbReference type="ARBA" id="ARBA00022679"/>
    </source>
</evidence>
<dbReference type="PANTHER" id="PTHR46401:SF2">
    <property type="entry name" value="GLYCOSYLTRANSFERASE WBBK-RELATED"/>
    <property type="match status" value="1"/>
</dbReference>
<dbReference type="SUPFAM" id="SSF53756">
    <property type="entry name" value="UDP-Glycosyltransferase/glycogen phosphorylase"/>
    <property type="match status" value="1"/>
</dbReference>
<protein>
    <recommendedName>
        <fullName evidence="2">Glycosyltransferase subfamily 4-like N-terminal domain-containing protein</fullName>
    </recommendedName>
</protein>
<proteinExistence type="predicted"/>
<feature type="non-terminal residue" evidence="3">
    <location>
        <position position="196"/>
    </location>
</feature>
<dbReference type="EMBL" id="UINC01044018">
    <property type="protein sequence ID" value="SVB48874.1"/>
    <property type="molecule type" value="Genomic_DNA"/>
</dbReference>
<dbReference type="Gene3D" id="3.40.50.2000">
    <property type="entry name" value="Glycogen Phosphorylase B"/>
    <property type="match status" value="1"/>
</dbReference>
<accession>A0A382EFM5</accession>
<keyword evidence="1" id="KW-0808">Transferase</keyword>
<dbReference type="GO" id="GO:0016757">
    <property type="term" value="F:glycosyltransferase activity"/>
    <property type="evidence" value="ECO:0007669"/>
    <property type="project" value="TreeGrafter"/>
</dbReference>
<dbReference type="GO" id="GO:0009103">
    <property type="term" value="P:lipopolysaccharide biosynthetic process"/>
    <property type="evidence" value="ECO:0007669"/>
    <property type="project" value="TreeGrafter"/>
</dbReference>
<name>A0A382EFM5_9ZZZZ</name>